<dbReference type="EMBL" id="BMAW01046215">
    <property type="protein sequence ID" value="GFS54242.1"/>
    <property type="molecule type" value="Genomic_DNA"/>
</dbReference>
<dbReference type="Proteomes" id="UP000887013">
    <property type="component" value="Unassembled WGS sequence"/>
</dbReference>
<evidence type="ECO:0000313" key="2">
    <source>
        <dbReference type="Proteomes" id="UP000887013"/>
    </source>
</evidence>
<gene>
    <name evidence="1" type="ORF">NPIL_227321</name>
</gene>
<organism evidence="1 2">
    <name type="scientific">Nephila pilipes</name>
    <name type="common">Giant wood spider</name>
    <name type="synonym">Nephila maculata</name>
    <dbReference type="NCBI Taxonomy" id="299642"/>
    <lineage>
        <taxon>Eukaryota</taxon>
        <taxon>Metazoa</taxon>
        <taxon>Ecdysozoa</taxon>
        <taxon>Arthropoda</taxon>
        <taxon>Chelicerata</taxon>
        <taxon>Arachnida</taxon>
        <taxon>Araneae</taxon>
        <taxon>Araneomorphae</taxon>
        <taxon>Entelegynae</taxon>
        <taxon>Araneoidea</taxon>
        <taxon>Nephilidae</taxon>
        <taxon>Nephila</taxon>
    </lineage>
</organism>
<dbReference type="AlphaFoldDB" id="A0A8X6KJT1"/>
<reference evidence="1" key="1">
    <citation type="submission" date="2020-08" db="EMBL/GenBank/DDBJ databases">
        <title>Multicomponent nature underlies the extraordinary mechanical properties of spider dragline silk.</title>
        <authorList>
            <person name="Kono N."/>
            <person name="Nakamura H."/>
            <person name="Mori M."/>
            <person name="Yoshida Y."/>
            <person name="Ohtoshi R."/>
            <person name="Malay A.D."/>
            <person name="Moran D.A.P."/>
            <person name="Tomita M."/>
            <person name="Numata K."/>
            <person name="Arakawa K."/>
        </authorList>
    </citation>
    <scope>NUCLEOTIDE SEQUENCE</scope>
</reference>
<comment type="caution">
    <text evidence="1">The sequence shown here is derived from an EMBL/GenBank/DDBJ whole genome shotgun (WGS) entry which is preliminary data.</text>
</comment>
<protein>
    <submittedName>
        <fullName evidence="1">Uncharacterized protein</fullName>
    </submittedName>
</protein>
<sequence length="159" mass="18292">MGKIMISEGGAFKIPFPDSNWVQSVRVPGAELSSRVRAKYAYYKRFCSKWPRTLGVGQSGRIRSAALRGGLPRLRPHLRHYVDQAHRRRMETRLFIQRHALPAHECVRGQGALRTAQQFQCRTALTRTQRGGRGHLQVRRHLRAREVPLPHLHQAVHPQ</sequence>
<keyword evidence="2" id="KW-1185">Reference proteome</keyword>
<name>A0A8X6KJT1_NEPPI</name>
<evidence type="ECO:0000313" key="1">
    <source>
        <dbReference type="EMBL" id="GFS54242.1"/>
    </source>
</evidence>
<proteinExistence type="predicted"/>
<accession>A0A8X6KJT1</accession>